<accession>A0A251SV20</accession>
<protein>
    <submittedName>
        <fullName evidence="2">Uncharacterized protein</fullName>
    </submittedName>
</protein>
<sequence>MIIDSPEVPALQTFKTSISCVAVGDTSDPITEDVVCVGTLQELVDRVRADKSKKKVCMPTGCCHSSPPLYLHVRV</sequence>
<dbReference type="Proteomes" id="UP000215914">
    <property type="component" value="Chromosome 13"/>
</dbReference>
<reference evidence="1 3" key="1">
    <citation type="journal article" date="2017" name="Nature">
        <title>The sunflower genome provides insights into oil metabolism, flowering and Asterid evolution.</title>
        <authorList>
            <person name="Badouin H."/>
            <person name="Gouzy J."/>
            <person name="Grassa C.J."/>
            <person name="Murat F."/>
            <person name="Staton S.E."/>
            <person name="Cottret L."/>
            <person name="Lelandais-Briere C."/>
            <person name="Owens G.L."/>
            <person name="Carrere S."/>
            <person name="Mayjonade B."/>
            <person name="Legrand L."/>
            <person name="Gill N."/>
            <person name="Kane N.C."/>
            <person name="Bowers J.E."/>
            <person name="Hubner S."/>
            <person name="Bellec A."/>
            <person name="Berard A."/>
            <person name="Berges H."/>
            <person name="Blanchet N."/>
            <person name="Boniface M.C."/>
            <person name="Brunel D."/>
            <person name="Catrice O."/>
            <person name="Chaidir N."/>
            <person name="Claudel C."/>
            <person name="Donnadieu C."/>
            <person name="Faraut T."/>
            <person name="Fievet G."/>
            <person name="Helmstetter N."/>
            <person name="King M."/>
            <person name="Knapp S.J."/>
            <person name="Lai Z."/>
            <person name="Le Paslier M.C."/>
            <person name="Lippi Y."/>
            <person name="Lorenzon L."/>
            <person name="Mandel J.R."/>
            <person name="Marage G."/>
            <person name="Marchand G."/>
            <person name="Marquand E."/>
            <person name="Bret-Mestries E."/>
            <person name="Morien E."/>
            <person name="Nambeesan S."/>
            <person name="Nguyen T."/>
            <person name="Pegot-Espagnet P."/>
            <person name="Pouilly N."/>
            <person name="Raftis F."/>
            <person name="Sallet E."/>
            <person name="Schiex T."/>
            <person name="Thomas J."/>
            <person name="Vandecasteele C."/>
            <person name="Vares D."/>
            <person name="Vear F."/>
            <person name="Vautrin S."/>
            <person name="Crespi M."/>
            <person name="Mangin B."/>
            <person name="Burke J.M."/>
            <person name="Salse J."/>
            <person name="Munos S."/>
            <person name="Vincourt P."/>
            <person name="Rieseberg L.H."/>
            <person name="Langlade N.B."/>
        </authorList>
    </citation>
    <scope>NUCLEOTIDE SEQUENCE [LARGE SCALE GENOMIC DNA]</scope>
    <source>
        <strain evidence="3">cv. SF193</strain>
        <tissue evidence="1">Leaves</tissue>
    </source>
</reference>
<reference evidence="2" key="2">
    <citation type="submission" date="2017-02" db="EMBL/GenBank/DDBJ databases">
        <title>Sunflower complete genome.</title>
        <authorList>
            <person name="Langlade N."/>
            <person name="Munos S."/>
        </authorList>
    </citation>
    <scope>NUCLEOTIDE SEQUENCE [LARGE SCALE GENOMIC DNA]</scope>
    <source>
        <tissue evidence="2">Leaves</tissue>
    </source>
</reference>
<dbReference type="EMBL" id="MNCJ02000328">
    <property type="protein sequence ID" value="KAF5774532.1"/>
    <property type="molecule type" value="Genomic_DNA"/>
</dbReference>
<evidence type="ECO:0000313" key="3">
    <source>
        <dbReference type="Proteomes" id="UP000215914"/>
    </source>
</evidence>
<dbReference type="Gramene" id="mRNA:HanXRQr2_Chr13g0601561">
    <property type="protein sequence ID" value="mRNA:HanXRQr2_Chr13g0601561"/>
    <property type="gene ID" value="HanXRQr2_Chr13g0601561"/>
</dbReference>
<dbReference type="InParanoid" id="A0A251SV20"/>
<organism evidence="2 3">
    <name type="scientific">Helianthus annuus</name>
    <name type="common">Common sunflower</name>
    <dbReference type="NCBI Taxonomy" id="4232"/>
    <lineage>
        <taxon>Eukaryota</taxon>
        <taxon>Viridiplantae</taxon>
        <taxon>Streptophyta</taxon>
        <taxon>Embryophyta</taxon>
        <taxon>Tracheophyta</taxon>
        <taxon>Spermatophyta</taxon>
        <taxon>Magnoliopsida</taxon>
        <taxon>eudicotyledons</taxon>
        <taxon>Gunneridae</taxon>
        <taxon>Pentapetalae</taxon>
        <taxon>asterids</taxon>
        <taxon>campanulids</taxon>
        <taxon>Asterales</taxon>
        <taxon>Asteraceae</taxon>
        <taxon>Asteroideae</taxon>
        <taxon>Heliantheae alliance</taxon>
        <taxon>Heliantheae</taxon>
        <taxon>Helianthus</taxon>
    </lineage>
</organism>
<evidence type="ECO:0000313" key="1">
    <source>
        <dbReference type="EMBL" id="KAF5774532.1"/>
    </source>
</evidence>
<reference evidence="1" key="3">
    <citation type="submission" date="2020-06" db="EMBL/GenBank/DDBJ databases">
        <title>Helianthus annuus Genome sequencing and assembly Release 2.</title>
        <authorList>
            <person name="Gouzy J."/>
            <person name="Langlade N."/>
            <person name="Munos S."/>
        </authorList>
    </citation>
    <scope>NUCLEOTIDE SEQUENCE</scope>
    <source>
        <tissue evidence="1">Leaves</tissue>
    </source>
</reference>
<dbReference type="EMBL" id="CM007902">
    <property type="protein sequence ID" value="OTG02469.1"/>
    <property type="molecule type" value="Genomic_DNA"/>
</dbReference>
<evidence type="ECO:0000313" key="2">
    <source>
        <dbReference type="EMBL" id="OTG02469.1"/>
    </source>
</evidence>
<proteinExistence type="predicted"/>
<dbReference type="AlphaFoldDB" id="A0A251SV20"/>
<gene>
    <name evidence="2" type="ORF">HannXRQ_Chr13g0413401</name>
    <name evidence="1" type="ORF">HanXRQr2_Chr13g0601561</name>
</gene>
<keyword evidence="3" id="KW-1185">Reference proteome</keyword>
<name>A0A251SV20_HELAN</name>